<proteinExistence type="inferred from homology"/>
<evidence type="ECO:0000313" key="4">
    <source>
        <dbReference type="Proteomes" id="UP001612928"/>
    </source>
</evidence>
<evidence type="ECO:0000256" key="1">
    <source>
        <dbReference type="ARBA" id="ARBA00007592"/>
    </source>
</evidence>
<reference evidence="3 4" key="1">
    <citation type="submission" date="2024-10" db="EMBL/GenBank/DDBJ databases">
        <title>The Natural Products Discovery Center: Release of the First 8490 Sequenced Strains for Exploring Actinobacteria Biosynthetic Diversity.</title>
        <authorList>
            <person name="Kalkreuter E."/>
            <person name="Kautsar S.A."/>
            <person name="Yang D."/>
            <person name="Bader C.D."/>
            <person name="Teijaro C.N."/>
            <person name="Fluegel L."/>
            <person name="Davis C.M."/>
            <person name="Simpson J.R."/>
            <person name="Lauterbach L."/>
            <person name="Steele A.D."/>
            <person name="Gui C."/>
            <person name="Meng S."/>
            <person name="Li G."/>
            <person name="Viehrig K."/>
            <person name="Ye F."/>
            <person name="Su P."/>
            <person name="Kiefer A.F."/>
            <person name="Nichols A."/>
            <person name="Cepeda A.J."/>
            <person name="Yan W."/>
            <person name="Fan B."/>
            <person name="Jiang Y."/>
            <person name="Adhikari A."/>
            <person name="Zheng C.-J."/>
            <person name="Schuster L."/>
            <person name="Cowan T.M."/>
            <person name="Smanski M.J."/>
            <person name="Chevrette M.G."/>
            <person name="De Carvalho L.P.S."/>
            <person name="Shen B."/>
        </authorList>
    </citation>
    <scope>NUCLEOTIDE SEQUENCE [LARGE SCALE GENOMIC DNA]</scope>
    <source>
        <strain evidence="3 4">NPDC049503</strain>
    </source>
</reference>
<accession>A0ABW7ZZZ2</accession>
<dbReference type="PANTHER" id="PTHR12128:SF66">
    <property type="entry name" value="4-HYDROXY-2-OXOGLUTARATE ALDOLASE, MITOCHONDRIAL"/>
    <property type="match status" value="1"/>
</dbReference>
<dbReference type="Pfam" id="PF00701">
    <property type="entry name" value="DHDPS"/>
    <property type="match status" value="1"/>
</dbReference>
<comment type="similarity">
    <text evidence="1">Belongs to the DapA family.</text>
</comment>
<keyword evidence="2" id="KW-0456">Lyase</keyword>
<dbReference type="SUPFAM" id="SSF51569">
    <property type="entry name" value="Aldolase"/>
    <property type="match status" value="2"/>
</dbReference>
<dbReference type="Gene3D" id="3.20.20.70">
    <property type="entry name" value="Aldolase class I"/>
    <property type="match status" value="2"/>
</dbReference>
<organism evidence="3 4">
    <name type="scientific">Nonomuraea indica</name>
    <dbReference type="NCBI Taxonomy" id="1581193"/>
    <lineage>
        <taxon>Bacteria</taxon>
        <taxon>Bacillati</taxon>
        <taxon>Actinomycetota</taxon>
        <taxon>Actinomycetes</taxon>
        <taxon>Streptosporangiales</taxon>
        <taxon>Streptosporangiaceae</taxon>
        <taxon>Nonomuraea</taxon>
    </lineage>
</organism>
<comment type="caution">
    <text evidence="3">The sequence shown here is derived from an EMBL/GenBank/DDBJ whole genome shotgun (WGS) entry which is preliminary data.</text>
</comment>
<sequence length="353" mass="36377">MHISAQTLRDRLRGSLIAAAATPMTADGDVDLDLVTRYLAGLVADGAGALAVLAHTGRGPFLPPEVRAGVIERAVALGVPVLVGVGGHPTTSHPDQAATETALDGAVTDGAVTDGAVTDGAVTDGAVTGEAALERAVERTVAEARVAAGLGAAGVLVFPGAGDRVALHDAVWRACGLPMIAFDLYTRPCPPDVLAALLAHPGVAGLKTALLSDAMGCQRAIALARRAGRLAITGEDRMFGPSLLWGAEAALVGIAAAGVEITAAVLETFRGRDLRAFEEASARLDRLAQVTFTEPMEGYVQRMLWLAEAEGRIPGRYAHDPYGPPLHEAERAEVVRHRGRARPGDQGEAGLAT</sequence>
<dbReference type="RefSeq" id="WP_397019775.1">
    <property type="nucleotide sequence ID" value="NZ_JBITMB010000002.1"/>
</dbReference>
<dbReference type="CDD" id="cd00408">
    <property type="entry name" value="DHDPS-like"/>
    <property type="match status" value="1"/>
</dbReference>
<protein>
    <submittedName>
        <fullName evidence="3">Dihydrodipicolinate synthase family protein</fullName>
    </submittedName>
</protein>
<evidence type="ECO:0000256" key="2">
    <source>
        <dbReference type="ARBA" id="ARBA00023239"/>
    </source>
</evidence>
<dbReference type="EMBL" id="JBITMB010000002">
    <property type="protein sequence ID" value="MFI7440063.1"/>
    <property type="molecule type" value="Genomic_DNA"/>
</dbReference>
<dbReference type="SMART" id="SM01130">
    <property type="entry name" value="DHDPS"/>
    <property type="match status" value="1"/>
</dbReference>
<evidence type="ECO:0000313" key="3">
    <source>
        <dbReference type="EMBL" id="MFI7440063.1"/>
    </source>
</evidence>
<dbReference type="Proteomes" id="UP001612928">
    <property type="component" value="Unassembled WGS sequence"/>
</dbReference>
<dbReference type="InterPro" id="IPR002220">
    <property type="entry name" value="DapA-like"/>
</dbReference>
<keyword evidence="4" id="KW-1185">Reference proteome</keyword>
<dbReference type="PANTHER" id="PTHR12128">
    <property type="entry name" value="DIHYDRODIPICOLINATE SYNTHASE"/>
    <property type="match status" value="1"/>
</dbReference>
<name>A0ABW7ZZZ2_9ACTN</name>
<gene>
    <name evidence="3" type="ORF">ACIBP5_08895</name>
</gene>
<dbReference type="InterPro" id="IPR013785">
    <property type="entry name" value="Aldolase_TIM"/>
</dbReference>